<dbReference type="Gene3D" id="2.130.10.10">
    <property type="entry name" value="YVTN repeat-like/Quinoprotein amine dehydrogenase"/>
    <property type="match status" value="1"/>
</dbReference>
<keyword evidence="1" id="KW-0732">Signal</keyword>
<sequence>MQRIFAARLLASFVFALASASLVSAGHPLVANEGQTLCWFDAEGQCIEKVKLTGAPHDIHVLEDGNILTHQHTEIVELDAESKEIVWKFDARKLSDVKRVELHSIARLPDGNLMVALSGQGTIYEIDRSGKVARQFDLKRDHPHPHRDTRLVRPIVDGDNWTYLVAQEGDGYVREYDRDGKIVWEFDVPLFGKEKKGGHGPEAFGDSVFAALRLENGNTLIATGNGHSLLEVTPAKEIVWKVEQNDLPGITLAWVTTLQLMPNGNIVLGNCHAGEGQPQIIEINREKEVVWSLMDFEHLGNSVSNSVVMTK</sequence>
<dbReference type="PANTHER" id="PTHR35340">
    <property type="entry name" value="PQQ ENZYME REPEAT PROTEIN-RELATED"/>
    <property type="match status" value="1"/>
</dbReference>
<feature type="signal peptide" evidence="1">
    <location>
        <begin position="1"/>
        <end position="25"/>
    </location>
</feature>
<organism evidence="3 4">
    <name type="scientific">Roseiconus lacunae</name>
    <dbReference type="NCBI Taxonomy" id="2605694"/>
    <lineage>
        <taxon>Bacteria</taxon>
        <taxon>Pseudomonadati</taxon>
        <taxon>Planctomycetota</taxon>
        <taxon>Planctomycetia</taxon>
        <taxon>Pirellulales</taxon>
        <taxon>Pirellulaceae</taxon>
        <taxon>Roseiconus</taxon>
    </lineage>
</organism>
<dbReference type="Pfam" id="PF13360">
    <property type="entry name" value="PQQ_2"/>
    <property type="match status" value="1"/>
</dbReference>
<dbReference type="RefSeq" id="WP_289167336.1">
    <property type="nucleotide sequence ID" value="NZ_JASZZN010000034.1"/>
</dbReference>
<feature type="domain" description="Pyrrolo-quinoline quinone repeat" evidence="2">
    <location>
        <begin position="46"/>
        <end position="272"/>
    </location>
</feature>
<reference evidence="3 4" key="1">
    <citation type="submission" date="2023-06" db="EMBL/GenBank/DDBJ databases">
        <title>Roseiconus lacunae JC819 isolated from Gulf of Mannar region, Tamil Nadu.</title>
        <authorList>
            <person name="Pk S."/>
            <person name="Ch S."/>
            <person name="Ch V.R."/>
        </authorList>
    </citation>
    <scope>NUCLEOTIDE SEQUENCE [LARGE SCALE GENOMIC DNA]</scope>
    <source>
        <strain evidence="3 4">JC819</strain>
    </source>
</reference>
<dbReference type="PANTHER" id="PTHR35340:SF5">
    <property type="entry name" value="ASST-DOMAIN-CONTAINING PROTEIN"/>
    <property type="match status" value="1"/>
</dbReference>
<name>A0ABT7PRW6_9BACT</name>
<dbReference type="EMBL" id="JASZZN010000034">
    <property type="protein sequence ID" value="MDM4019245.1"/>
    <property type="molecule type" value="Genomic_DNA"/>
</dbReference>
<protein>
    <submittedName>
        <fullName evidence="3">PQQ-binding-like beta-propeller repeat protein</fullName>
    </submittedName>
</protein>
<keyword evidence="4" id="KW-1185">Reference proteome</keyword>
<evidence type="ECO:0000313" key="3">
    <source>
        <dbReference type="EMBL" id="MDM4019245.1"/>
    </source>
</evidence>
<feature type="chain" id="PRO_5047217283" evidence="1">
    <location>
        <begin position="26"/>
        <end position="311"/>
    </location>
</feature>
<comment type="caution">
    <text evidence="3">The sequence shown here is derived from an EMBL/GenBank/DDBJ whole genome shotgun (WGS) entry which is preliminary data.</text>
</comment>
<dbReference type="InterPro" id="IPR002372">
    <property type="entry name" value="PQQ_rpt_dom"/>
</dbReference>
<dbReference type="Proteomes" id="UP001239462">
    <property type="component" value="Unassembled WGS sequence"/>
</dbReference>
<dbReference type="InterPro" id="IPR053143">
    <property type="entry name" value="Arylsulfate_ST"/>
</dbReference>
<proteinExistence type="predicted"/>
<dbReference type="SUPFAM" id="SSF63829">
    <property type="entry name" value="Calcium-dependent phosphotriesterase"/>
    <property type="match status" value="1"/>
</dbReference>
<evidence type="ECO:0000259" key="2">
    <source>
        <dbReference type="Pfam" id="PF13360"/>
    </source>
</evidence>
<dbReference type="InterPro" id="IPR015943">
    <property type="entry name" value="WD40/YVTN_repeat-like_dom_sf"/>
</dbReference>
<evidence type="ECO:0000256" key="1">
    <source>
        <dbReference type="SAM" id="SignalP"/>
    </source>
</evidence>
<gene>
    <name evidence="3" type="ORF">QTN89_27565</name>
</gene>
<accession>A0ABT7PRW6</accession>
<evidence type="ECO:0000313" key="4">
    <source>
        <dbReference type="Proteomes" id="UP001239462"/>
    </source>
</evidence>